<dbReference type="Proteomes" id="UP000664521">
    <property type="component" value="Unassembled WGS sequence"/>
</dbReference>
<gene>
    <name evidence="2" type="ORF">HETSPECPRED_008898</name>
</gene>
<name>A0A8H3ES46_9LECA</name>
<evidence type="ECO:0000313" key="3">
    <source>
        <dbReference type="Proteomes" id="UP000664521"/>
    </source>
</evidence>
<comment type="caution">
    <text evidence="2">The sequence shown here is derived from an EMBL/GenBank/DDBJ whole genome shotgun (WGS) entry which is preliminary data.</text>
</comment>
<accession>A0A8H3ES46</accession>
<feature type="compositionally biased region" description="Polar residues" evidence="1">
    <location>
        <begin position="33"/>
        <end position="61"/>
    </location>
</feature>
<feature type="region of interest" description="Disordered" evidence="1">
    <location>
        <begin position="1"/>
        <end position="134"/>
    </location>
</feature>
<sequence length="162" mass="17750">MNTLHTVNRSIPRLVHAPSKQSVSASDDYYSLESDTSSNDGGTAILLSQFQTPPSHMQSRQASKEMLRSEAATPTIRQVIHPDPSTGPVQRPPGVHFQDVRPIKRKPLSPEGVVARRAADSELSPPTPGVDDTPYIRFAIDQLTRDEELLGARRPETGSEES</sequence>
<dbReference type="OrthoDB" id="5422275at2759"/>
<dbReference type="AlphaFoldDB" id="A0A8H3ES46"/>
<evidence type="ECO:0000313" key="2">
    <source>
        <dbReference type="EMBL" id="CAF9909257.1"/>
    </source>
</evidence>
<organism evidence="2 3">
    <name type="scientific">Heterodermia speciosa</name>
    <dbReference type="NCBI Taxonomy" id="116794"/>
    <lineage>
        <taxon>Eukaryota</taxon>
        <taxon>Fungi</taxon>
        <taxon>Dikarya</taxon>
        <taxon>Ascomycota</taxon>
        <taxon>Pezizomycotina</taxon>
        <taxon>Lecanoromycetes</taxon>
        <taxon>OSLEUM clade</taxon>
        <taxon>Lecanoromycetidae</taxon>
        <taxon>Caliciales</taxon>
        <taxon>Physciaceae</taxon>
        <taxon>Heterodermia</taxon>
    </lineage>
</organism>
<protein>
    <submittedName>
        <fullName evidence="2">Uncharacterized protein</fullName>
    </submittedName>
</protein>
<keyword evidence="3" id="KW-1185">Reference proteome</keyword>
<evidence type="ECO:0000256" key="1">
    <source>
        <dbReference type="SAM" id="MobiDB-lite"/>
    </source>
</evidence>
<dbReference type="EMBL" id="CAJPDS010000007">
    <property type="protein sequence ID" value="CAF9909257.1"/>
    <property type="molecule type" value="Genomic_DNA"/>
</dbReference>
<reference evidence="2" key="1">
    <citation type="submission" date="2021-03" db="EMBL/GenBank/DDBJ databases">
        <authorList>
            <person name="Tagirdzhanova G."/>
        </authorList>
    </citation>
    <scope>NUCLEOTIDE SEQUENCE</scope>
</reference>
<proteinExistence type="predicted"/>